<dbReference type="InterPro" id="IPR023875">
    <property type="entry name" value="DNA_repair_put"/>
</dbReference>
<keyword evidence="5" id="KW-0227">DNA damage</keyword>
<evidence type="ECO:0000256" key="5">
    <source>
        <dbReference type="ARBA" id="ARBA00022763"/>
    </source>
</evidence>
<evidence type="ECO:0000313" key="12">
    <source>
        <dbReference type="Proteomes" id="UP000249185"/>
    </source>
</evidence>
<dbReference type="GO" id="GO:0051539">
    <property type="term" value="F:4 iron, 4 sulfur cluster binding"/>
    <property type="evidence" value="ECO:0007669"/>
    <property type="project" value="UniProtKB-KW"/>
</dbReference>
<accession>A0A2W5ND31</accession>
<sequence>MYAVAAPAGAGLAGFRAALRALLAGEIAPDQVVWTAEGAADLHAARLPARPDAPPVSLPRAAVKLIETVVMHRAPERYALLHRLAWRLTHGEAALLDTPSDPLTHRLEAMAREIRRDIHKMHAFVRFRRVEEAGAERYVAWFEPSHFILEAAAPFFRDRFRALDWTILTSEGSVRWDGARLAFGPPATKDAAPEGDPFEAAWTGYYESAFNPARVNPARMRQEMPRKYWRNLPEAAVIPGLIANAPARAREMIEKEAAMPRKRDPVRAVAAMAEQAPRTLAELNAIIARADPFVEGGTRAVPGEGPEQAAIAFVGEQPGDQEDLAGRPFVGPAGQLLDRALGEAGIDRAACYLTNAVKHFKFKPMGKRRLHQTPTAGEVRHYRWWLERELDLVAPGLTVALGASAALALAGRGVPVTRNRGPFRFGDRPGYLTVHPSYLLRLPDPEARAEEYARFVADLDAIRALAAAAA</sequence>
<dbReference type="PANTHER" id="PTHR33693:SF9">
    <property type="entry name" value="TYPE-4 URACIL-DNA GLYCOSYLASE"/>
    <property type="match status" value="1"/>
</dbReference>
<keyword evidence="7" id="KW-0408">Iron</keyword>
<dbReference type="InterPro" id="IPR025404">
    <property type="entry name" value="DUF4130"/>
</dbReference>
<dbReference type="NCBIfam" id="TIGR03914">
    <property type="entry name" value="UDG_fam_dom"/>
    <property type="match status" value="1"/>
</dbReference>
<dbReference type="Proteomes" id="UP000249185">
    <property type="component" value="Unassembled WGS sequence"/>
</dbReference>
<dbReference type="InterPro" id="IPR005273">
    <property type="entry name" value="Ura-DNA_glyco_family4"/>
</dbReference>
<evidence type="ECO:0000256" key="6">
    <source>
        <dbReference type="ARBA" id="ARBA00022801"/>
    </source>
</evidence>
<evidence type="ECO:0000256" key="1">
    <source>
        <dbReference type="ARBA" id="ARBA00006521"/>
    </source>
</evidence>
<gene>
    <name evidence="11" type="ORF">DI556_04455</name>
</gene>
<dbReference type="SUPFAM" id="SSF52141">
    <property type="entry name" value="Uracil-DNA glycosylase-like"/>
    <property type="match status" value="1"/>
</dbReference>
<dbReference type="GO" id="GO:0006281">
    <property type="term" value="P:DNA repair"/>
    <property type="evidence" value="ECO:0007669"/>
    <property type="project" value="UniProtKB-KW"/>
</dbReference>
<keyword evidence="9" id="KW-0234">DNA repair</keyword>
<proteinExistence type="inferred from homology"/>
<evidence type="ECO:0000256" key="7">
    <source>
        <dbReference type="ARBA" id="ARBA00023004"/>
    </source>
</evidence>
<keyword evidence="8" id="KW-0411">Iron-sulfur</keyword>
<name>A0A2W5ND31_RHOSU</name>
<dbReference type="InterPro" id="IPR005122">
    <property type="entry name" value="Uracil-DNA_glycosylase-like"/>
</dbReference>
<dbReference type="NCBIfam" id="TIGR03915">
    <property type="entry name" value="SAM_7_link_chp"/>
    <property type="match status" value="1"/>
</dbReference>
<keyword evidence="6" id="KW-0378">Hydrolase</keyword>
<dbReference type="CDD" id="cd10030">
    <property type="entry name" value="UDG-F4_TTUDGA_SPO1dp_like"/>
    <property type="match status" value="1"/>
</dbReference>
<evidence type="ECO:0000313" key="11">
    <source>
        <dbReference type="EMBL" id="PZQ51422.1"/>
    </source>
</evidence>
<dbReference type="EMBL" id="QFPW01000002">
    <property type="protein sequence ID" value="PZQ51422.1"/>
    <property type="molecule type" value="Genomic_DNA"/>
</dbReference>
<dbReference type="Gene3D" id="3.40.470.10">
    <property type="entry name" value="Uracil-DNA glycosylase-like domain"/>
    <property type="match status" value="1"/>
</dbReference>
<evidence type="ECO:0000256" key="3">
    <source>
        <dbReference type="ARBA" id="ARBA00022485"/>
    </source>
</evidence>
<protein>
    <recommendedName>
        <fullName evidence="2">Type-4 uracil-DNA glycosylase</fullName>
    </recommendedName>
</protein>
<dbReference type="Pfam" id="PF03167">
    <property type="entry name" value="UDG"/>
    <property type="match status" value="1"/>
</dbReference>
<dbReference type="SMART" id="SM00986">
    <property type="entry name" value="UDG"/>
    <property type="match status" value="1"/>
</dbReference>
<evidence type="ECO:0000256" key="8">
    <source>
        <dbReference type="ARBA" id="ARBA00023014"/>
    </source>
</evidence>
<evidence type="ECO:0000256" key="4">
    <source>
        <dbReference type="ARBA" id="ARBA00022723"/>
    </source>
</evidence>
<dbReference type="InterPro" id="IPR051536">
    <property type="entry name" value="UDG_Type-4/5"/>
</dbReference>
<feature type="domain" description="Uracil-DNA glycosylase-like" evidence="10">
    <location>
        <begin position="302"/>
        <end position="460"/>
    </location>
</feature>
<evidence type="ECO:0000259" key="10">
    <source>
        <dbReference type="SMART" id="SM00986"/>
    </source>
</evidence>
<keyword evidence="4" id="KW-0479">Metal-binding</keyword>
<dbReference type="AlphaFoldDB" id="A0A2W5ND31"/>
<dbReference type="PANTHER" id="PTHR33693">
    <property type="entry name" value="TYPE-5 URACIL-DNA GLYCOSYLASE"/>
    <property type="match status" value="1"/>
</dbReference>
<comment type="similarity">
    <text evidence="1">Belongs to the uracil-DNA glycosylase (UDG) superfamily. Type 4 (UDGa) family.</text>
</comment>
<dbReference type="SMART" id="SM00987">
    <property type="entry name" value="UreE_C"/>
    <property type="match status" value="1"/>
</dbReference>
<comment type="caution">
    <text evidence="11">The sequence shown here is derived from an EMBL/GenBank/DDBJ whole genome shotgun (WGS) entry which is preliminary data.</text>
</comment>
<dbReference type="InterPro" id="IPR036895">
    <property type="entry name" value="Uracil-DNA_glycosylase-like_sf"/>
</dbReference>
<keyword evidence="3" id="KW-0004">4Fe-4S</keyword>
<dbReference type="Pfam" id="PF13566">
    <property type="entry name" value="DUF4130"/>
    <property type="match status" value="1"/>
</dbReference>
<dbReference type="GO" id="GO:0097506">
    <property type="term" value="F:deaminated base DNA N-glycosylase activity"/>
    <property type="evidence" value="ECO:0007669"/>
    <property type="project" value="UniProtKB-ARBA"/>
</dbReference>
<evidence type="ECO:0000256" key="9">
    <source>
        <dbReference type="ARBA" id="ARBA00023204"/>
    </source>
</evidence>
<reference evidence="11 12" key="1">
    <citation type="submission" date="2017-08" db="EMBL/GenBank/DDBJ databases">
        <title>Infants hospitalized years apart are colonized by the same room-sourced microbial strains.</title>
        <authorList>
            <person name="Brooks B."/>
            <person name="Olm M.R."/>
            <person name="Firek B.A."/>
            <person name="Baker R."/>
            <person name="Thomas B.C."/>
            <person name="Morowitz M.J."/>
            <person name="Banfield J.F."/>
        </authorList>
    </citation>
    <scope>NUCLEOTIDE SEQUENCE [LARGE SCALE GENOMIC DNA]</scope>
    <source>
        <strain evidence="11">S2_005_002_R2_34</strain>
    </source>
</reference>
<evidence type="ECO:0000256" key="2">
    <source>
        <dbReference type="ARBA" id="ARBA00019403"/>
    </source>
</evidence>
<dbReference type="GO" id="GO:0046872">
    <property type="term" value="F:metal ion binding"/>
    <property type="evidence" value="ECO:0007669"/>
    <property type="project" value="UniProtKB-KW"/>
</dbReference>
<organism evidence="11 12">
    <name type="scientific">Rhodovulum sulfidophilum</name>
    <name type="common">Rhodobacter sulfidophilus</name>
    <dbReference type="NCBI Taxonomy" id="35806"/>
    <lineage>
        <taxon>Bacteria</taxon>
        <taxon>Pseudomonadati</taxon>
        <taxon>Pseudomonadota</taxon>
        <taxon>Alphaproteobacteria</taxon>
        <taxon>Rhodobacterales</taxon>
        <taxon>Paracoccaceae</taxon>
        <taxon>Rhodovulum</taxon>
    </lineage>
</organism>